<dbReference type="EMBL" id="OK136184">
    <property type="protein sequence ID" value="UXD06328.1"/>
    <property type="molecule type" value="Genomic_DNA"/>
</dbReference>
<sequence>MCEYDSNWETTNWQHAQGQVSKLQYRIYKHQKILKRYYLQRVLIKSLSAKLLISELTIRQYKQNFSDEKRQEIINSIRIKDPNNLFDIKNTSRLTTILNVIQERLIFYAIVPGWYAKFKLKTTTPLYKSPHHTTIKEIEQILLDTKSRYAIQVSIKLATIVNGSTRTSKFKELPISPVIGNLLVPYMYYLQKRENSKLQSITSNNKKSVLPCYDPFRNLLLDLIAHNLKKVLLHLGKNLGISQEIKVITAQRTNKIFLFHRDIKTLREMFTLVLNLSKASHSKTLLPGNAQIIDFVHGISLYNFKIHIQVINRRLTVSICPDEKSQRYYLKMFSQISHYNRTVSTYTLITLLRPMVLQWATYFQYYNCKETFVLLNYKSNQILRAWVFRRDKKKGRNMVKEVYFPSGNVYKFPNINQKNNWVLCGIINKNPDNKLFLPQLQWLLILQ</sequence>
<organism evidence="3">
    <name type="scientific">Eutreptiella eupharyngea</name>
    <dbReference type="NCBI Taxonomy" id="215702"/>
    <lineage>
        <taxon>Eukaryota</taxon>
        <taxon>Discoba</taxon>
        <taxon>Euglenozoa</taxon>
        <taxon>Euglenida</taxon>
        <taxon>Spirocuta</taxon>
        <taxon>Euglenophyceae</taxon>
        <taxon>Eutreptiales</taxon>
        <taxon>Eutreptiaceae</taxon>
        <taxon>Eutreptiella</taxon>
    </lineage>
</organism>
<dbReference type="Pfam" id="PF08388">
    <property type="entry name" value="GIIM"/>
    <property type="match status" value="1"/>
</dbReference>
<reference evidence="3" key="2">
    <citation type="journal article" date="2022" name="Mol. Phylogenet. Evol.">
        <title>Maturyoshka: A maturase inside a maturase, and other peculiarities of the novel chloroplast genomes of marine euglenophytes.</title>
        <authorList>
            <person name="Maciszewski K."/>
            <person name="Dabbagh N."/>
            <person name="Preisfeld A."/>
            <person name="Karnkowska A."/>
        </authorList>
    </citation>
    <scope>NUCLEOTIDE SEQUENCE</scope>
    <source>
        <strain evidence="3">K-0027</strain>
    </source>
</reference>
<keyword evidence="3" id="KW-0548">Nucleotidyltransferase</keyword>
<keyword evidence="3" id="KW-0150">Chloroplast</keyword>
<name>A0A977PJB8_9EUGL</name>
<dbReference type="RefSeq" id="YP_010502732.1">
    <property type="nucleotide sequence ID" value="NC_066976.1"/>
</dbReference>
<protein>
    <submittedName>
        <fullName evidence="3">Group II intron reverse transcriptase/maturase mat4b</fullName>
    </submittedName>
</protein>
<geneLocation type="chloroplast" evidence="3"/>
<feature type="domain" description="Reverse transcriptase N-terminal" evidence="2">
    <location>
        <begin position="8"/>
        <end position="52"/>
    </location>
</feature>
<feature type="domain" description="Group II intron maturase-specific" evidence="1">
    <location>
        <begin position="334"/>
        <end position="403"/>
    </location>
</feature>
<dbReference type="InterPro" id="IPR013597">
    <property type="entry name" value="Mat_intron_G2"/>
</dbReference>
<dbReference type="AlphaFoldDB" id="A0A977PJB8"/>
<proteinExistence type="predicted"/>
<evidence type="ECO:0000313" key="3">
    <source>
        <dbReference type="EMBL" id="UXD06328.1"/>
    </source>
</evidence>
<evidence type="ECO:0000259" key="2">
    <source>
        <dbReference type="Pfam" id="PF13655"/>
    </source>
</evidence>
<dbReference type="GO" id="GO:0003964">
    <property type="term" value="F:RNA-directed DNA polymerase activity"/>
    <property type="evidence" value="ECO:0007669"/>
    <property type="project" value="UniProtKB-KW"/>
</dbReference>
<keyword evidence="3" id="KW-0934">Plastid</keyword>
<dbReference type="InterPro" id="IPR025960">
    <property type="entry name" value="RVT_N"/>
</dbReference>
<dbReference type="GeneID" id="75518372"/>
<accession>A0A977PJB8</accession>
<evidence type="ECO:0000259" key="1">
    <source>
        <dbReference type="Pfam" id="PF08388"/>
    </source>
</evidence>
<dbReference type="Pfam" id="PF13655">
    <property type="entry name" value="RVT_N"/>
    <property type="match status" value="1"/>
</dbReference>
<keyword evidence="3" id="KW-0695">RNA-directed DNA polymerase</keyword>
<keyword evidence="3" id="KW-0808">Transferase</keyword>
<reference evidence="3" key="1">
    <citation type="submission" date="2021-09" db="EMBL/GenBank/DDBJ databases">
        <authorList>
            <person name="Maciszewski K."/>
            <person name="Dabbagh N."/>
            <person name="Preisfeld A."/>
            <person name="Karnkowska A."/>
        </authorList>
    </citation>
    <scope>NUCLEOTIDE SEQUENCE</scope>
    <source>
        <strain evidence="3">K-0027</strain>
    </source>
</reference>